<accession>A0ABX3EHZ3</accession>
<protein>
    <submittedName>
        <fullName evidence="1">Uncharacterized protein</fullName>
    </submittedName>
</protein>
<keyword evidence="2" id="KW-1185">Reference proteome</keyword>
<proteinExistence type="predicted"/>
<comment type="caution">
    <text evidence="1">The sequence shown here is derived from an EMBL/GenBank/DDBJ whole genome shotgun (WGS) entry which is preliminary data.</text>
</comment>
<gene>
    <name evidence="1" type="ORF">A3844_24330</name>
</gene>
<organism evidence="1 2">
    <name type="scientific">Paenibacillus helianthi</name>
    <dbReference type="NCBI Taxonomy" id="1349432"/>
    <lineage>
        <taxon>Bacteria</taxon>
        <taxon>Bacillati</taxon>
        <taxon>Bacillota</taxon>
        <taxon>Bacilli</taxon>
        <taxon>Bacillales</taxon>
        <taxon>Paenibacillaceae</taxon>
        <taxon>Paenibacillus</taxon>
    </lineage>
</organism>
<dbReference type="RefSeq" id="WP_074101821.1">
    <property type="nucleotide sequence ID" value="NZ_LVWI01000070.1"/>
</dbReference>
<sequence>MQASIQPIFTWSQERIFAGGTQNVILLIEWKGISGKEESRRQSRKVVAREIELRIWLEAHVTFTECHGCTAEAGEGRSILLRLGKIQSKARKFIALEFSMAAKPAGIHEALWLQWQYKQPPVERIRELPLKKLSLEYSHHTDVLSEKCCFHVEKHLELLKTKKLLEEAVLHRTKSSVQTDFEHLRRQADDLLLLAARSGDMQLVKEAETVYKQLDAEVNVWSKTATR</sequence>
<reference evidence="1 2" key="1">
    <citation type="submission" date="2016-03" db="EMBL/GenBank/DDBJ databases">
        <authorList>
            <person name="Sant'Anna F.H."/>
            <person name="Ambrosini A."/>
            <person name="Souza R."/>
            <person name="Bach E."/>
            <person name="Fernandes G."/>
            <person name="Balsanelli E."/>
            <person name="Baura V.A."/>
            <person name="Souza E.M."/>
            <person name="Passaglia L."/>
        </authorList>
    </citation>
    <scope>NUCLEOTIDE SEQUENCE [LARGE SCALE GENOMIC DNA]</scope>
    <source>
        <strain evidence="1 2">P26E</strain>
    </source>
</reference>
<evidence type="ECO:0000313" key="2">
    <source>
        <dbReference type="Proteomes" id="UP000186058"/>
    </source>
</evidence>
<name>A0ABX3EHZ3_9BACL</name>
<evidence type="ECO:0000313" key="1">
    <source>
        <dbReference type="EMBL" id="OKP81988.1"/>
    </source>
</evidence>
<dbReference type="Proteomes" id="UP000186058">
    <property type="component" value="Unassembled WGS sequence"/>
</dbReference>
<dbReference type="EMBL" id="LVWI01000070">
    <property type="protein sequence ID" value="OKP81988.1"/>
    <property type="molecule type" value="Genomic_DNA"/>
</dbReference>